<dbReference type="Proteomes" id="UP000053070">
    <property type="component" value="Unassembled WGS sequence"/>
</dbReference>
<dbReference type="HAMAP" id="MF_00948">
    <property type="entry name" value="NusG"/>
    <property type="match status" value="1"/>
</dbReference>
<dbReference type="InterPro" id="IPR015869">
    <property type="entry name" value="Transcrpt_antiterm_NusG_bac_CS"/>
</dbReference>
<keyword evidence="1 3" id="KW-0889">Transcription antitermination</keyword>
<keyword evidence="1 3" id="KW-0805">Transcription regulation</keyword>
<dbReference type="InterPro" id="IPR006645">
    <property type="entry name" value="NGN-like_dom"/>
</dbReference>
<comment type="caution">
    <text evidence="4">The sequence shown here is derived from an EMBL/GenBank/DDBJ whole genome shotgun (WGS) entry which is preliminary data.</text>
</comment>
<dbReference type="AlphaFoldDB" id="A0A0G9MM51"/>
<dbReference type="RefSeq" id="WP_047007161.1">
    <property type="nucleotide sequence ID" value="NZ_CP018097.1"/>
</dbReference>
<dbReference type="InterPro" id="IPR036735">
    <property type="entry name" value="NGN_dom_sf"/>
</dbReference>
<dbReference type="STRING" id="502682.BMF35_a1003"/>
<dbReference type="EMBL" id="LBHC01000002">
    <property type="protein sequence ID" value="KLE31811.1"/>
    <property type="molecule type" value="Genomic_DNA"/>
</dbReference>
<dbReference type="SMART" id="SM00739">
    <property type="entry name" value="KOW"/>
    <property type="match status" value="1"/>
</dbReference>
<dbReference type="InterPro" id="IPR047050">
    <property type="entry name" value="NGN"/>
</dbReference>
<dbReference type="CDD" id="cd09891">
    <property type="entry name" value="NGN_Bact_1"/>
    <property type="match status" value="1"/>
</dbReference>
<proteinExistence type="inferred from homology"/>
<dbReference type="KEGG" id="egn:BMF35_a1003"/>
<dbReference type="Pfam" id="PF02357">
    <property type="entry name" value="NusG"/>
    <property type="match status" value="1"/>
</dbReference>
<organism evidence="4 5">
    <name type="scientific">Aurantiacibacter gangjinensis</name>
    <dbReference type="NCBI Taxonomy" id="502682"/>
    <lineage>
        <taxon>Bacteria</taxon>
        <taxon>Pseudomonadati</taxon>
        <taxon>Pseudomonadota</taxon>
        <taxon>Alphaproteobacteria</taxon>
        <taxon>Sphingomonadales</taxon>
        <taxon>Erythrobacteraceae</taxon>
        <taxon>Aurantiacibacter</taxon>
    </lineage>
</organism>
<dbReference type="PANTHER" id="PTHR30265">
    <property type="entry name" value="RHO-INTERACTING TRANSCRIPTION TERMINATION FACTOR NUSG"/>
    <property type="match status" value="1"/>
</dbReference>
<sequence>MAARWYIIHAYSGFENKVRDAILSEAERLGLSEGVEEVEVPTETVTEIKRGKKVQVERKFMPGYVLAKLNMTDDVYHLVKNTPKVTGFLGNNNKPQAISEKEAARYFGGVEEAKSAPKKDISVDYEIGDQVKVLEGPFASFNGEVEELDFDKAKVKVSVSIFGRATPVELDFDQVELVK</sequence>
<evidence type="ECO:0000313" key="4">
    <source>
        <dbReference type="EMBL" id="KLE31811.1"/>
    </source>
</evidence>
<dbReference type="PRINTS" id="PR00338">
    <property type="entry name" value="NUSGTNSCPFCT"/>
</dbReference>
<protein>
    <recommendedName>
        <fullName evidence="1 2">Transcription termination/antitermination protein NusG</fullName>
    </recommendedName>
</protein>
<keyword evidence="1 3" id="KW-0804">Transcription</keyword>
<dbReference type="Pfam" id="PF00467">
    <property type="entry name" value="KOW"/>
    <property type="match status" value="1"/>
</dbReference>
<evidence type="ECO:0000256" key="2">
    <source>
        <dbReference type="NCBIfam" id="TIGR00922"/>
    </source>
</evidence>
<dbReference type="SMART" id="SM00738">
    <property type="entry name" value="NGN"/>
    <property type="match status" value="1"/>
</dbReference>
<comment type="function">
    <text evidence="1 3">Participates in transcription elongation, termination and antitermination.</text>
</comment>
<gene>
    <name evidence="1" type="primary">nusG</name>
    <name evidence="4" type="ORF">AAW01_09990</name>
</gene>
<dbReference type="GO" id="GO:0006353">
    <property type="term" value="P:DNA-templated transcription termination"/>
    <property type="evidence" value="ECO:0007669"/>
    <property type="project" value="UniProtKB-UniRule"/>
</dbReference>
<dbReference type="OrthoDB" id="9809075at2"/>
<dbReference type="GO" id="GO:0006354">
    <property type="term" value="P:DNA-templated transcription elongation"/>
    <property type="evidence" value="ECO:0007669"/>
    <property type="project" value="UniProtKB-UniRule"/>
</dbReference>
<dbReference type="GO" id="GO:0005829">
    <property type="term" value="C:cytosol"/>
    <property type="evidence" value="ECO:0007669"/>
    <property type="project" value="TreeGrafter"/>
</dbReference>
<keyword evidence="5" id="KW-1185">Reference proteome</keyword>
<dbReference type="FunFam" id="2.30.30.30:FF:000002">
    <property type="entry name" value="Transcription termination/antitermination factor NusG"/>
    <property type="match status" value="1"/>
</dbReference>
<dbReference type="InterPro" id="IPR043425">
    <property type="entry name" value="NusG-like"/>
</dbReference>
<dbReference type="Gene3D" id="3.30.70.940">
    <property type="entry name" value="NusG, N-terminal domain"/>
    <property type="match status" value="1"/>
</dbReference>
<dbReference type="InterPro" id="IPR001062">
    <property type="entry name" value="Transcrpt_antiterm_NusG"/>
</dbReference>
<dbReference type="PROSITE" id="PS01014">
    <property type="entry name" value="NUSG"/>
    <property type="match status" value="1"/>
</dbReference>
<evidence type="ECO:0000256" key="3">
    <source>
        <dbReference type="RuleBase" id="RU000538"/>
    </source>
</evidence>
<dbReference type="CDD" id="cd06091">
    <property type="entry name" value="KOW_NusG"/>
    <property type="match status" value="1"/>
</dbReference>
<dbReference type="GO" id="GO:0032784">
    <property type="term" value="P:regulation of DNA-templated transcription elongation"/>
    <property type="evidence" value="ECO:0007669"/>
    <property type="project" value="InterPro"/>
</dbReference>
<comment type="similarity">
    <text evidence="1 3">Belongs to the NusG family.</text>
</comment>
<dbReference type="InterPro" id="IPR014722">
    <property type="entry name" value="Rib_uL2_dom2"/>
</dbReference>
<dbReference type="PANTHER" id="PTHR30265:SF2">
    <property type="entry name" value="TRANSCRIPTION TERMINATION_ANTITERMINATION PROTEIN NUSG"/>
    <property type="match status" value="1"/>
</dbReference>
<dbReference type="GO" id="GO:0031564">
    <property type="term" value="P:transcription antitermination"/>
    <property type="evidence" value="ECO:0007669"/>
    <property type="project" value="UniProtKB-UniRule"/>
</dbReference>
<dbReference type="InterPro" id="IPR005824">
    <property type="entry name" value="KOW"/>
</dbReference>
<dbReference type="Gene3D" id="2.30.30.30">
    <property type="match status" value="1"/>
</dbReference>
<accession>A0A0G9MM51</accession>
<evidence type="ECO:0000256" key="1">
    <source>
        <dbReference type="HAMAP-Rule" id="MF_00948"/>
    </source>
</evidence>
<keyword evidence="1 3" id="KW-0806">Transcription termination</keyword>
<reference evidence="4 5" key="1">
    <citation type="submission" date="2015-04" db="EMBL/GenBank/DDBJ databases">
        <title>The draft genome sequence of Erythrobacr gangjinensis K7-2.</title>
        <authorList>
            <person name="Zhuang L."/>
            <person name="Liu Y."/>
            <person name="Shao Z."/>
        </authorList>
    </citation>
    <scope>NUCLEOTIDE SEQUENCE [LARGE SCALE GENOMIC DNA]</scope>
    <source>
        <strain evidence="4 5">K7-2</strain>
    </source>
</reference>
<dbReference type="InterPro" id="IPR008991">
    <property type="entry name" value="Translation_prot_SH3-like_sf"/>
</dbReference>
<name>A0A0G9MM51_9SPHN</name>
<evidence type="ECO:0000313" key="5">
    <source>
        <dbReference type="Proteomes" id="UP000053070"/>
    </source>
</evidence>
<dbReference type="SUPFAM" id="SSF50104">
    <property type="entry name" value="Translation proteins SH3-like domain"/>
    <property type="match status" value="1"/>
</dbReference>
<dbReference type="NCBIfam" id="TIGR00922">
    <property type="entry name" value="nusG"/>
    <property type="match status" value="1"/>
</dbReference>
<dbReference type="SUPFAM" id="SSF82679">
    <property type="entry name" value="N-utilization substance G protein NusG, N-terminal domain"/>
    <property type="match status" value="1"/>
</dbReference>
<dbReference type="PATRIC" id="fig|502682.8.peg.2040"/>